<feature type="transmembrane region" description="Helical" evidence="1">
    <location>
        <begin position="30"/>
        <end position="53"/>
    </location>
</feature>
<keyword evidence="1" id="KW-0472">Membrane</keyword>
<feature type="transmembrane region" description="Helical" evidence="1">
    <location>
        <begin position="65"/>
        <end position="83"/>
    </location>
</feature>
<keyword evidence="1" id="KW-1133">Transmembrane helix</keyword>
<evidence type="ECO:0000313" key="3">
    <source>
        <dbReference type="Proteomes" id="UP000823865"/>
    </source>
</evidence>
<proteinExistence type="predicted"/>
<feature type="transmembrane region" description="Helical" evidence="1">
    <location>
        <begin position="7"/>
        <end position="24"/>
    </location>
</feature>
<accession>A0A9E2L5E3</accession>
<dbReference type="PANTHER" id="PTHR34989:SF1">
    <property type="entry name" value="PROTEIN HDED"/>
    <property type="match status" value="1"/>
</dbReference>
<dbReference type="PANTHER" id="PTHR34989">
    <property type="entry name" value="PROTEIN HDED"/>
    <property type="match status" value="1"/>
</dbReference>
<dbReference type="GO" id="GO:0005886">
    <property type="term" value="C:plasma membrane"/>
    <property type="evidence" value="ECO:0007669"/>
    <property type="project" value="TreeGrafter"/>
</dbReference>
<evidence type="ECO:0000313" key="2">
    <source>
        <dbReference type="EMBL" id="MBU3852931.1"/>
    </source>
</evidence>
<feature type="transmembrane region" description="Helical" evidence="1">
    <location>
        <begin position="145"/>
        <end position="165"/>
    </location>
</feature>
<feature type="transmembrane region" description="Helical" evidence="1">
    <location>
        <begin position="89"/>
        <end position="108"/>
    </location>
</feature>
<dbReference type="Pfam" id="PF03729">
    <property type="entry name" value="DUF308"/>
    <property type="match status" value="2"/>
</dbReference>
<dbReference type="InterPro" id="IPR052712">
    <property type="entry name" value="Acid_resist_chaperone_HdeD"/>
</dbReference>
<dbReference type="EMBL" id="JAHLFU010000069">
    <property type="protein sequence ID" value="MBU3852931.1"/>
    <property type="molecule type" value="Genomic_DNA"/>
</dbReference>
<organism evidence="2 3">
    <name type="scientific">Candidatus Paraprevotella stercoravium</name>
    <dbReference type="NCBI Taxonomy" id="2838725"/>
    <lineage>
        <taxon>Bacteria</taxon>
        <taxon>Pseudomonadati</taxon>
        <taxon>Bacteroidota</taxon>
        <taxon>Bacteroidia</taxon>
        <taxon>Bacteroidales</taxon>
        <taxon>Prevotellaceae</taxon>
        <taxon>Paraprevotella</taxon>
    </lineage>
</organism>
<dbReference type="InterPro" id="IPR005325">
    <property type="entry name" value="DUF308_memb"/>
</dbReference>
<comment type="caution">
    <text evidence="2">The sequence shown here is derived from an EMBL/GenBank/DDBJ whole genome shotgun (WGS) entry which is preliminary data.</text>
</comment>
<feature type="transmembrane region" description="Helical" evidence="1">
    <location>
        <begin position="120"/>
        <end position="139"/>
    </location>
</feature>
<gene>
    <name evidence="2" type="ORF">H9789_03745</name>
</gene>
<sequence length="184" mass="20772">MNYTNSFIFRALCSILIGLLLVLNPERMTVALVMIIGILFGISGCYSLINYLIATKSKEVYYKPVFPIVGLGSFLFGIFMAVFPELFIAYLMFVLGIIIMLAGANQIFTFIKFRKVIQTAWYMYVFSLVVLGMGLLILLKPMETASLPFLILGYTSIFYGIAELINGVRIKKAQKVFNKLQKQL</sequence>
<dbReference type="AlphaFoldDB" id="A0A9E2L5E3"/>
<reference evidence="2" key="1">
    <citation type="journal article" date="2021" name="PeerJ">
        <title>Extensive microbial diversity within the chicken gut microbiome revealed by metagenomics and culture.</title>
        <authorList>
            <person name="Gilroy R."/>
            <person name="Ravi A."/>
            <person name="Getino M."/>
            <person name="Pursley I."/>
            <person name="Horton D.L."/>
            <person name="Alikhan N.F."/>
            <person name="Baker D."/>
            <person name="Gharbi K."/>
            <person name="Hall N."/>
            <person name="Watson M."/>
            <person name="Adriaenssens E.M."/>
            <person name="Foster-Nyarko E."/>
            <person name="Jarju S."/>
            <person name="Secka A."/>
            <person name="Antonio M."/>
            <person name="Oren A."/>
            <person name="Chaudhuri R.R."/>
            <person name="La Ragione R."/>
            <person name="Hildebrand F."/>
            <person name="Pallen M.J."/>
        </authorList>
    </citation>
    <scope>NUCLEOTIDE SEQUENCE</scope>
    <source>
        <strain evidence="2">G3-2149</strain>
    </source>
</reference>
<name>A0A9E2L5E3_9BACT</name>
<dbReference type="Proteomes" id="UP000823865">
    <property type="component" value="Unassembled WGS sequence"/>
</dbReference>
<evidence type="ECO:0000256" key="1">
    <source>
        <dbReference type="SAM" id="Phobius"/>
    </source>
</evidence>
<protein>
    <submittedName>
        <fullName evidence="2">DUF308 domain-containing protein</fullName>
    </submittedName>
</protein>
<reference evidence="2" key="2">
    <citation type="submission" date="2021-04" db="EMBL/GenBank/DDBJ databases">
        <authorList>
            <person name="Gilroy R."/>
        </authorList>
    </citation>
    <scope>NUCLEOTIDE SEQUENCE</scope>
    <source>
        <strain evidence="2">G3-2149</strain>
    </source>
</reference>
<keyword evidence="1" id="KW-0812">Transmembrane</keyword>